<evidence type="ECO:0000256" key="1">
    <source>
        <dbReference type="ARBA" id="ARBA00001526"/>
    </source>
</evidence>
<dbReference type="PROSITE" id="PS00336">
    <property type="entry name" value="BETA_LACTAMASE_C"/>
    <property type="match status" value="1"/>
</dbReference>
<dbReference type="SUPFAM" id="SSF56601">
    <property type="entry name" value="beta-lactamase/transpeptidase-like"/>
    <property type="match status" value="1"/>
</dbReference>
<dbReference type="PANTHER" id="PTHR46825:SF9">
    <property type="entry name" value="BETA-LACTAMASE-RELATED DOMAIN-CONTAINING PROTEIN"/>
    <property type="match status" value="1"/>
</dbReference>
<keyword evidence="3 5" id="KW-0378">Hydrolase</keyword>
<dbReference type="InterPro" id="IPR001466">
    <property type="entry name" value="Beta-lactam-related"/>
</dbReference>
<name>A0A022L055_9MICO</name>
<dbReference type="Pfam" id="PF00144">
    <property type="entry name" value="Beta-lactamase"/>
    <property type="match status" value="1"/>
</dbReference>
<evidence type="ECO:0000256" key="3">
    <source>
        <dbReference type="ARBA" id="ARBA00022801"/>
    </source>
</evidence>
<keyword evidence="4 5" id="KW-0046">Antibiotic resistance</keyword>
<dbReference type="GO" id="GO:0017001">
    <property type="term" value="P:antibiotic catabolic process"/>
    <property type="evidence" value="ECO:0007669"/>
    <property type="project" value="InterPro"/>
</dbReference>
<evidence type="ECO:0000313" key="7">
    <source>
        <dbReference type="EMBL" id="EYT49138.1"/>
    </source>
</evidence>
<organism evidence="7 8">
    <name type="scientific">Brachybacterium muris UCD-AY4</name>
    <dbReference type="NCBI Taxonomy" id="1249481"/>
    <lineage>
        <taxon>Bacteria</taxon>
        <taxon>Bacillati</taxon>
        <taxon>Actinomycetota</taxon>
        <taxon>Actinomycetes</taxon>
        <taxon>Micrococcales</taxon>
        <taxon>Dermabacteraceae</taxon>
        <taxon>Brachybacterium</taxon>
    </lineage>
</organism>
<comment type="caution">
    <text evidence="7">The sequence shown here is derived from an EMBL/GenBank/DDBJ whole genome shotgun (WGS) entry which is preliminary data.</text>
</comment>
<comment type="similarity">
    <text evidence="2 5">Belongs to the class-C beta-lactamase family.</text>
</comment>
<evidence type="ECO:0000256" key="2">
    <source>
        <dbReference type="ARBA" id="ARBA00007840"/>
    </source>
</evidence>
<proteinExistence type="inferred from homology"/>
<dbReference type="InterPro" id="IPR050491">
    <property type="entry name" value="AmpC-like"/>
</dbReference>
<dbReference type="HOGENOM" id="CLU_020027_7_3_11"/>
<comment type="catalytic activity">
    <reaction evidence="1 5">
        <text>a beta-lactam + H2O = a substituted beta-amino acid</text>
        <dbReference type="Rhea" id="RHEA:20401"/>
        <dbReference type="ChEBI" id="CHEBI:15377"/>
        <dbReference type="ChEBI" id="CHEBI:35627"/>
        <dbReference type="ChEBI" id="CHEBI:140347"/>
        <dbReference type="EC" id="3.5.2.6"/>
    </reaction>
</comment>
<evidence type="ECO:0000256" key="5">
    <source>
        <dbReference type="RuleBase" id="RU361140"/>
    </source>
</evidence>
<dbReference type="EMBL" id="AORC01000010">
    <property type="protein sequence ID" value="EYT49138.1"/>
    <property type="molecule type" value="Genomic_DNA"/>
</dbReference>
<dbReference type="GO" id="GO:0008800">
    <property type="term" value="F:beta-lactamase activity"/>
    <property type="evidence" value="ECO:0007669"/>
    <property type="project" value="UniProtKB-UniRule"/>
</dbReference>
<dbReference type="GO" id="GO:0046677">
    <property type="term" value="P:response to antibiotic"/>
    <property type="evidence" value="ECO:0007669"/>
    <property type="project" value="UniProtKB-UniRule"/>
</dbReference>
<dbReference type="EC" id="3.5.2.6" evidence="5"/>
<dbReference type="AlphaFoldDB" id="A0A022L055"/>
<gene>
    <name evidence="7" type="ORF">D641_0109260</name>
</gene>
<reference evidence="7 8" key="1">
    <citation type="journal article" date="2013" name="Genome Announc.">
        <title>Draft genome sequence of an Actinobacterium, Brachybacterium muris strain UCD-AY4.</title>
        <authorList>
            <person name="Lo J.R."/>
            <person name="Lang J.M."/>
            <person name="Darling A.E."/>
            <person name="Eisen J.A."/>
            <person name="Coil D.A."/>
        </authorList>
    </citation>
    <scope>NUCLEOTIDE SEQUENCE [LARGE SCALE GENOMIC DNA]</scope>
    <source>
        <strain evidence="7 8">UCD-AY4</strain>
    </source>
</reference>
<evidence type="ECO:0000259" key="6">
    <source>
        <dbReference type="Pfam" id="PF00144"/>
    </source>
</evidence>
<dbReference type="InterPro" id="IPR012338">
    <property type="entry name" value="Beta-lactam/transpept-like"/>
</dbReference>
<feature type="domain" description="Beta-lactamase-related" evidence="6">
    <location>
        <begin position="65"/>
        <end position="360"/>
    </location>
</feature>
<sequence length="375" mass="38991">MSMSGHDRHVTDEPGPVPRRTVLAAGVPAAAAVLGMTAATAPRPAGLGEPQGDQQITSALAEHLRGHRTVSVALLDPDAEPRFAGFGADPQRRFEIGSVSKTFTGAVLADAVDRGELTYESTVADVLGSEADGSAIADVTLAELASHTAGIPSVATPWLGRAFLSSFLRGDPYATRDAEQVIADALAVSPSDRGEMSYSNHGVALEGLLVAKATGVPYEQLLAERVTEPLGLTSTYAPILSENLHQGAQRGHTRAGLRAAPWTMNGAAPAGGIWSTGADMALYVLAVMDGSGPGGDFSRHLLHEGPDGGRSVAVNWMHDPIDERDPKIWHNGMTGGYAAFVGWHEGTGRGIVMLSDTARSLDAIALQVLTGEVAL</sequence>
<dbReference type="GO" id="GO:0030288">
    <property type="term" value="C:outer membrane-bounded periplasmic space"/>
    <property type="evidence" value="ECO:0007669"/>
    <property type="project" value="InterPro"/>
</dbReference>
<dbReference type="OrthoDB" id="3171327at2"/>
<protein>
    <recommendedName>
        <fullName evidence="5">Beta-lactamase</fullName>
        <ecNumber evidence="5">3.5.2.6</ecNumber>
    </recommendedName>
</protein>
<dbReference type="InterPro" id="IPR001586">
    <property type="entry name" value="Beta-lactam_class-C_AS"/>
</dbReference>
<keyword evidence="8" id="KW-1185">Reference proteome</keyword>
<dbReference type="Gene3D" id="3.40.710.10">
    <property type="entry name" value="DD-peptidase/beta-lactamase superfamily"/>
    <property type="match status" value="1"/>
</dbReference>
<accession>A0A022L055</accession>
<dbReference type="PANTHER" id="PTHR46825">
    <property type="entry name" value="D-ALANYL-D-ALANINE-CARBOXYPEPTIDASE/ENDOPEPTIDASE AMPH"/>
    <property type="match status" value="1"/>
</dbReference>
<dbReference type="Proteomes" id="UP000019754">
    <property type="component" value="Unassembled WGS sequence"/>
</dbReference>
<evidence type="ECO:0000256" key="4">
    <source>
        <dbReference type="ARBA" id="ARBA00023251"/>
    </source>
</evidence>
<dbReference type="STRING" id="1249481.D641_0109260"/>
<evidence type="ECO:0000313" key="8">
    <source>
        <dbReference type="Proteomes" id="UP000019754"/>
    </source>
</evidence>